<evidence type="ECO:0000256" key="9">
    <source>
        <dbReference type="ARBA" id="ARBA00022741"/>
    </source>
</evidence>
<dbReference type="NCBIfam" id="NF009855">
    <property type="entry name" value="PRK13321.1"/>
    <property type="match status" value="1"/>
</dbReference>
<dbReference type="HAMAP" id="MF_01274">
    <property type="entry name" value="Pantothen_kinase_3"/>
    <property type="match status" value="1"/>
</dbReference>
<evidence type="ECO:0000256" key="1">
    <source>
        <dbReference type="ARBA" id="ARBA00001206"/>
    </source>
</evidence>
<dbReference type="GO" id="GO:0015937">
    <property type="term" value="P:coenzyme A biosynthetic process"/>
    <property type="evidence" value="ECO:0007669"/>
    <property type="project" value="UniProtKB-UniRule"/>
</dbReference>
<feature type="binding site" evidence="16">
    <location>
        <begin position="108"/>
        <end position="111"/>
    </location>
    <ligand>
        <name>substrate</name>
    </ligand>
</feature>
<keyword evidence="9 16" id="KW-0547">Nucleotide-binding</keyword>
<keyword evidence="13 16" id="KW-0173">Coenzyme A biosynthesis</keyword>
<dbReference type="Gene3D" id="3.30.420.40">
    <property type="match status" value="2"/>
</dbReference>
<feature type="binding site" evidence="16">
    <location>
        <position position="133"/>
    </location>
    <ligand>
        <name>ATP</name>
        <dbReference type="ChEBI" id="CHEBI:30616"/>
    </ligand>
</feature>
<evidence type="ECO:0000256" key="5">
    <source>
        <dbReference type="ARBA" id="ARBA00011738"/>
    </source>
</evidence>
<dbReference type="NCBIfam" id="NF009848">
    <property type="entry name" value="PRK13318.1-6"/>
    <property type="match status" value="1"/>
</dbReference>
<protein>
    <recommendedName>
        <fullName evidence="15 16">Type III pantothenate kinase</fullName>
        <ecNumber evidence="6 16">2.7.1.33</ecNumber>
    </recommendedName>
    <alternativeName>
        <fullName evidence="16">PanK-III</fullName>
    </alternativeName>
    <alternativeName>
        <fullName evidence="16">Pantothenic acid kinase</fullName>
    </alternativeName>
</protein>
<keyword evidence="12 16" id="KW-0630">Potassium</keyword>
<dbReference type="GO" id="GO:0005737">
    <property type="term" value="C:cytoplasm"/>
    <property type="evidence" value="ECO:0007669"/>
    <property type="project" value="UniProtKB-SubCell"/>
</dbReference>
<dbReference type="EC" id="2.7.1.33" evidence="6 16"/>
<evidence type="ECO:0000256" key="15">
    <source>
        <dbReference type="ARBA" id="ARBA00040883"/>
    </source>
</evidence>
<dbReference type="SUPFAM" id="SSF53067">
    <property type="entry name" value="Actin-like ATPase domain"/>
    <property type="match status" value="2"/>
</dbReference>
<comment type="function">
    <text evidence="16">Catalyzes the phosphorylation of pantothenate (Pan), the first step in CoA biosynthesis.</text>
</comment>
<evidence type="ECO:0000256" key="14">
    <source>
        <dbReference type="ARBA" id="ARBA00038036"/>
    </source>
</evidence>
<dbReference type="CDD" id="cd24015">
    <property type="entry name" value="ASKHA_NBD_PanK-III"/>
    <property type="match status" value="1"/>
</dbReference>
<gene>
    <name evidence="16" type="primary">coaX</name>
</gene>
<evidence type="ECO:0000256" key="3">
    <source>
        <dbReference type="ARBA" id="ARBA00004496"/>
    </source>
</evidence>
<comment type="subunit">
    <text evidence="5 16">Homodimer.</text>
</comment>
<evidence type="ECO:0000313" key="17">
    <source>
        <dbReference type="EMBL" id="AEQ20504.1"/>
    </source>
</evidence>
<comment type="pathway">
    <text evidence="4 16">Cofactor biosynthesis; coenzyme A biosynthesis; CoA from (R)-pantothenate: step 1/5.</text>
</comment>
<dbReference type="InterPro" id="IPR043129">
    <property type="entry name" value="ATPase_NBD"/>
</dbReference>
<name>G4WVQ2_9BACT</name>
<dbReference type="GO" id="GO:0004594">
    <property type="term" value="F:pantothenate kinase activity"/>
    <property type="evidence" value="ECO:0007669"/>
    <property type="project" value="UniProtKB-UniRule"/>
</dbReference>
<comment type="cofactor">
    <cofactor evidence="16">
        <name>NH4(+)</name>
        <dbReference type="ChEBI" id="CHEBI:28938"/>
    </cofactor>
    <cofactor evidence="16">
        <name>K(+)</name>
        <dbReference type="ChEBI" id="CHEBI:29103"/>
    </cofactor>
    <text evidence="16">A monovalent cation. Ammonium or potassium.</text>
</comment>
<evidence type="ECO:0000256" key="11">
    <source>
        <dbReference type="ARBA" id="ARBA00022840"/>
    </source>
</evidence>
<feature type="binding site" evidence="16">
    <location>
        <position position="185"/>
    </location>
    <ligand>
        <name>substrate</name>
    </ligand>
</feature>
<reference evidence="17" key="1">
    <citation type="journal article" date="2004" name="Appl. Environ. Microbiol.">
        <title>Long-chain N-acyltyrosine synthases from environmental DNA.</title>
        <authorList>
            <person name="Brady S.F."/>
            <person name="Chao C.J."/>
            <person name="Clardy J."/>
        </authorList>
    </citation>
    <scope>NUCLEOTIDE SEQUENCE</scope>
</reference>
<dbReference type="EMBL" id="JF429412">
    <property type="protein sequence ID" value="AEQ20504.1"/>
    <property type="molecule type" value="Genomic_DNA"/>
</dbReference>
<evidence type="ECO:0000256" key="13">
    <source>
        <dbReference type="ARBA" id="ARBA00022993"/>
    </source>
</evidence>
<comment type="similarity">
    <text evidence="14 16">Belongs to the type III pantothenate kinase family.</text>
</comment>
<keyword evidence="7 16" id="KW-0963">Cytoplasm</keyword>
<evidence type="ECO:0000256" key="7">
    <source>
        <dbReference type="ARBA" id="ARBA00022490"/>
    </source>
</evidence>
<keyword evidence="8 16" id="KW-0808">Transferase</keyword>
<accession>G4WVQ2</accession>
<feature type="binding site" evidence="16">
    <location>
        <position position="130"/>
    </location>
    <ligand>
        <name>K(+)</name>
        <dbReference type="ChEBI" id="CHEBI:29103"/>
    </ligand>
</feature>
<evidence type="ECO:0000256" key="6">
    <source>
        <dbReference type="ARBA" id="ARBA00012102"/>
    </source>
</evidence>
<reference evidence="17" key="2">
    <citation type="journal article" date="2011" name="J. Bacteriol.">
        <title>Long-chain N-acyl amino acid synthases are linked to the putative PEP-CTERM/exosortase protein-sorting system in Gram-negative bacteria.</title>
        <authorList>
            <person name="Craig J.W."/>
            <person name="Cherry M.A."/>
            <person name="Brady S.F."/>
        </authorList>
    </citation>
    <scope>NUCLEOTIDE SEQUENCE</scope>
</reference>
<dbReference type="InterPro" id="IPR004619">
    <property type="entry name" value="Type_III_PanK"/>
</dbReference>
<feature type="binding site" evidence="16">
    <location>
        <position position="101"/>
    </location>
    <ligand>
        <name>substrate</name>
    </ligand>
</feature>
<evidence type="ECO:0000256" key="4">
    <source>
        <dbReference type="ARBA" id="ARBA00005225"/>
    </source>
</evidence>
<dbReference type="UniPathway" id="UPA00241">
    <property type="reaction ID" value="UER00352"/>
</dbReference>
<evidence type="ECO:0000256" key="10">
    <source>
        <dbReference type="ARBA" id="ARBA00022777"/>
    </source>
</evidence>
<sequence>MLVTIDVGNTHTVIGIYEGERLTHHWRISTNAERTADEHGVMLQVLLHSAGLPMPFRPEGAVVACVVPPLNHTIEQLAERYFHCQPLVVGPGIKTGMPILYENPKEVGADRIVDAVAAYERYASAVIVVDFSTATTFDYVTGRGEYVGGAIAPGLEISMNALVEHAAKLYRVELIRPRDVVGRTTVGAIQSGLIYGYTALVDGLVERIIRERGEKTHVIATGGFAELIAPESEMIEDVDEFLTLKGLRLIFERNRRL</sequence>
<dbReference type="Pfam" id="PF03309">
    <property type="entry name" value="Pan_kinase"/>
    <property type="match status" value="1"/>
</dbReference>
<comment type="cofactor">
    <cofactor evidence="2">
        <name>K(+)</name>
        <dbReference type="ChEBI" id="CHEBI:29103"/>
    </cofactor>
</comment>
<evidence type="ECO:0000256" key="2">
    <source>
        <dbReference type="ARBA" id="ARBA00001958"/>
    </source>
</evidence>
<dbReference type="NCBIfam" id="TIGR00671">
    <property type="entry name" value="baf"/>
    <property type="match status" value="1"/>
</dbReference>
<dbReference type="AlphaFoldDB" id="G4WVQ2"/>
<dbReference type="PANTHER" id="PTHR34265">
    <property type="entry name" value="TYPE III PANTOTHENATE KINASE"/>
    <property type="match status" value="1"/>
</dbReference>
<proteinExistence type="inferred from homology"/>
<keyword evidence="11 16" id="KW-0067">ATP-binding</keyword>
<feature type="binding site" evidence="16">
    <location>
        <begin position="6"/>
        <end position="13"/>
    </location>
    <ligand>
        <name>ATP</name>
        <dbReference type="ChEBI" id="CHEBI:30616"/>
    </ligand>
</feature>
<keyword evidence="10 16" id="KW-0418">Kinase</keyword>
<dbReference type="GO" id="GO:0005524">
    <property type="term" value="F:ATP binding"/>
    <property type="evidence" value="ECO:0007669"/>
    <property type="project" value="UniProtKB-UniRule"/>
</dbReference>
<dbReference type="GO" id="GO:0046872">
    <property type="term" value="F:metal ion binding"/>
    <property type="evidence" value="ECO:0007669"/>
    <property type="project" value="UniProtKB-KW"/>
</dbReference>
<organism evidence="17">
    <name type="scientific">uncultured bacterium CSL144</name>
    <dbReference type="NCBI Taxonomy" id="1091570"/>
    <lineage>
        <taxon>Bacteria</taxon>
        <taxon>environmental samples</taxon>
    </lineage>
</organism>
<evidence type="ECO:0000256" key="8">
    <source>
        <dbReference type="ARBA" id="ARBA00022679"/>
    </source>
</evidence>
<comment type="subcellular location">
    <subcellularLocation>
        <location evidence="3 16">Cytoplasm</location>
    </subcellularLocation>
</comment>
<comment type="catalytic activity">
    <reaction evidence="1 16">
        <text>(R)-pantothenate + ATP = (R)-4'-phosphopantothenate + ADP + H(+)</text>
        <dbReference type="Rhea" id="RHEA:16373"/>
        <dbReference type="ChEBI" id="CHEBI:10986"/>
        <dbReference type="ChEBI" id="CHEBI:15378"/>
        <dbReference type="ChEBI" id="CHEBI:29032"/>
        <dbReference type="ChEBI" id="CHEBI:30616"/>
        <dbReference type="ChEBI" id="CHEBI:456216"/>
        <dbReference type="EC" id="2.7.1.33"/>
    </reaction>
</comment>
<feature type="active site" description="Proton acceptor" evidence="16">
    <location>
        <position position="110"/>
    </location>
</feature>
<evidence type="ECO:0000256" key="12">
    <source>
        <dbReference type="ARBA" id="ARBA00022958"/>
    </source>
</evidence>
<evidence type="ECO:0000256" key="16">
    <source>
        <dbReference type="HAMAP-Rule" id="MF_01274"/>
    </source>
</evidence>
<dbReference type="PANTHER" id="PTHR34265:SF1">
    <property type="entry name" value="TYPE III PANTOTHENATE KINASE"/>
    <property type="match status" value="1"/>
</dbReference>
<keyword evidence="16" id="KW-0479">Metal-binding</keyword>